<dbReference type="GO" id="GO:0009306">
    <property type="term" value="P:protein secretion"/>
    <property type="evidence" value="ECO:0007669"/>
    <property type="project" value="InterPro"/>
</dbReference>
<evidence type="ECO:0008006" key="4">
    <source>
        <dbReference type="Google" id="ProtNLM"/>
    </source>
</evidence>
<sequence length="106" mass="11622">MTEDFRVVPDDLDKLAGSLLDLAGQAATASGHATKWMDLADAEMRIYGEVKKVVDQIRENVVANYNHLQSLAQNSSAELTASAQMYRTTETESARKLDAAYPTTTK</sequence>
<feature type="region of interest" description="Disordered" evidence="1">
    <location>
        <begin position="83"/>
        <end position="106"/>
    </location>
</feature>
<dbReference type="Pfam" id="PF10824">
    <property type="entry name" value="T7SS_ESX_EspC"/>
    <property type="match status" value="1"/>
</dbReference>
<keyword evidence="3" id="KW-1185">Reference proteome</keyword>
<evidence type="ECO:0000256" key="1">
    <source>
        <dbReference type="SAM" id="MobiDB-lite"/>
    </source>
</evidence>
<comment type="caution">
    <text evidence="2">The sequence shown here is derived from an EMBL/GenBank/DDBJ whole genome shotgun (WGS) entry which is preliminary data.</text>
</comment>
<evidence type="ECO:0000313" key="3">
    <source>
        <dbReference type="Proteomes" id="UP000540412"/>
    </source>
</evidence>
<dbReference type="InterPro" id="IPR022536">
    <property type="entry name" value="EspC"/>
</dbReference>
<dbReference type="AlphaFoldDB" id="A0A7W9PHN4"/>
<dbReference type="EMBL" id="JACHIT010000002">
    <property type="protein sequence ID" value="MBB5916361.1"/>
    <property type="molecule type" value="Genomic_DNA"/>
</dbReference>
<proteinExistence type="predicted"/>
<dbReference type="RefSeq" id="WP_040748185.1">
    <property type="nucleotide sequence ID" value="NZ_JACHIT010000002.1"/>
</dbReference>
<feature type="compositionally biased region" description="Basic and acidic residues" evidence="1">
    <location>
        <begin position="89"/>
        <end position="98"/>
    </location>
</feature>
<accession>A0A7W9PHN4</accession>
<dbReference type="Proteomes" id="UP000540412">
    <property type="component" value="Unassembled WGS sequence"/>
</dbReference>
<name>A0A7W9PHN4_9NOCA</name>
<gene>
    <name evidence="2" type="ORF">BJY24_005273</name>
</gene>
<organism evidence="2 3">
    <name type="scientific">Nocardia transvalensis</name>
    <dbReference type="NCBI Taxonomy" id="37333"/>
    <lineage>
        <taxon>Bacteria</taxon>
        <taxon>Bacillati</taxon>
        <taxon>Actinomycetota</taxon>
        <taxon>Actinomycetes</taxon>
        <taxon>Mycobacteriales</taxon>
        <taxon>Nocardiaceae</taxon>
        <taxon>Nocardia</taxon>
    </lineage>
</organism>
<evidence type="ECO:0000313" key="2">
    <source>
        <dbReference type="EMBL" id="MBB5916361.1"/>
    </source>
</evidence>
<reference evidence="2 3" key="1">
    <citation type="submission" date="2020-08" db="EMBL/GenBank/DDBJ databases">
        <title>Sequencing the genomes of 1000 actinobacteria strains.</title>
        <authorList>
            <person name="Klenk H.-P."/>
        </authorList>
    </citation>
    <scope>NUCLEOTIDE SEQUENCE [LARGE SCALE GENOMIC DNA]</scope>
    <source>
        <strain evidence="2 3">DSM 43582</strain>
    </source>
</reference>
<protein>
    <recommendedName>
        <fullName evidence="4">Excreted virulence factor EspC (Type VII ESX diderm)</fullName>
    </recommendedName>
</protein>